<accession>A0A2P2NJW2</accession>
<protein>
    <submittedName>
        <fullName evidence="1">Pentatricopeptide repeat-containing protein</fullName>
    </submittedName>
</protein>
<name>A0A2P2NJW2_RHIMU</name>
<reference evidence="1" key="1">
    <citation type="submission" date="2018-02" db="EMBL/GenBank/DDBJ databases">
        <title>Rhizophora mucronata_Transcriptome.</title>
        <authorList>
            <person name="Meera S.P."/>
            <person name="Sreeshan A."/>
            <person name="Augustine A."/>
        </authorList>
    </citation>
    <scope>NUCLEOTIDE SEQUENCE</scope>
    <source>
        <tissue evidence="1">Leaf</tissue>
    </source>
</reference>
<dbReference type="EMBL" id="GGEC01062240">
    <property type="protein sequence ID" value="MBX42724.1"/>
    <property type="molecule type" value="Transcribed_RNA"/>
</dbReference>
<evidence type="ECO:0000313" key="1">
    <source>
        <dbReference type="EMBL" id="MBX42724.1"/>
    </source>
</evidence>
<dbReference type="AlphaFoldDB" id="A0A2P2NJW2"/>
<organism evidence="1">
    <name type="scientific">Rhizophora mucronata</name>
    <name type="common">Asiatic mangrove</name>
    <dbReference type="NCBI Taxonomy" id="61149"/>
    <lineage>
        <taxon>Eukaryota</taxon>
        <taxon>Viridiplantae</taxon>
        <taxon>Streptophyta</taxon>
        <taxon>Embryophyta</taxon>
        <taxon>Tracheophyta</taxon>
        <taxon>Spermatophyta</taxon>
        <taxon>Magnoliopsida</taxon>
        <taxon>eudicotyledons</taxon>
        <taxon>Gunneridae</taxon>
        <taxon>Pentapetalae</taxon>
        <taxon>rosids</taxon>
        <taxon>fabids</taxon>
        <taxon>Malpighiales</taxon>
        <taxon>Rhizophoraceae</taxon>
        <taxon>Rhizophora</taxon>
    </lineage>
</organism>
<proteinExistence type="predicted"/>
<sequence>MPGIITLQTPTNHDVPRNYVPLKHCVKQFISKTQLANTRISRQNRIARYQISMRSFIEHLPTNIHNPTTAVHVNQRVPHWQHAINTVLHSLPMALLPRY</sequence>